<keyword evidence="7 9" id="KW-0333">Golgi apparatus</keyword>
<dbReference type="GO" id="GO:0005801">
    <property type="term" value="C:cis-Golgi network"/>
    <property type="evidence" value="ECO:0007669"/>
    <property type="project" value="InterPro"/>
</dbReference>
<organism evidence="12 13">
    <name type="scientific">Geosmithia morbida</name>
    <dbReference type="NCBI Taxonomy" id="1094350"/>
    <lineage>
        <taxon>Eukaryota</taxon>
        <taxon>Fungi</taxon>
        <taxon>Dikarya</taxon>
        <taxon>Ascomycota</taxon>
        <taxon>Pezizomycotina</taxon>
        <taxon>Sordariomycetes</taxon>
        <taxon>Hypocreomycetidae</taxon>
        <taxon>Hypocreales</taxon>
        <taxon>Bionectriaceae</taxon>
        <taxon>Geosmithia</taxon>
    </lineage>
</organism>
<keyword evidence="8 9" id="KW-0472">Membrane</keyword>
<protein>
    <recommendedName>
        <fullName evidence="9">Golgi SNAP receptor complex member 1</fullName>
    </recommendedName>
</protein>
<dbReference type="InterPro" id="IPR023601">
    <property type="entry name" value="Golgi_SNAP_su1"/>
</dbReference>
<dbReference type="OrthoDB" id="422156at2759"/>
<evidence type="ECO:0000256" key="2">
    <source>
        <dbReference type="ARBA" id="ARBA00008473"/>
    </source>
</evidence>
<keyword evidence="3 9" id="KW-0813">Transport</keyword>
<dbReference type="GeneID" id="55972295"/>
<comment type="subcellular location">
    <subcellularLocation>
        <location evidence="1">Golgi apparatus membrane</location>
        <topology evidence="1">Single-pass type IV membrane protein</topology>
    </subcellularLocation>
</comment>
<comment type="subunit">
    <text evidence="9">Component of several multiprotein Golgi SNARE complexes.</text>
</comment>
<keyword evidence="12" id="KW-0675">Receptor</keyword>
<dbReference type="RefSeq" id="XP_035322021.1">
    <property type="nucleotide sequence ID" value="XM_035468040.1"/>
</dbReference>
<evidence type="ECO:0000256" key="5">
    <source>
        <dbReference type="ARBA" id="ARBA00022927"/>
    </source>
</evidence>
<keyword evidence="4 11" id="KW-0812">Transmembrane</keyword>
<accession>A0A9P4YX28</accession>
<dbReference type="GO" id="GO:0000139">
    <property type="term" value="C:Golgi membrane"/>
    <property type="evidence" value="ECO:0007669"/>
    <property type="project" value="UniProtKB-SubCell"/>
</dbReference>
<dbReference type="AlphaFoldDB" id="A0A9P4YX28"/>
<dbReference type="GO" id="GO:0006888">
    <property type="term" value="P:endoplasmic reticulum to Golgi vesicle-mediated transport"/>
    <property type="evidence" value="ECO:0007669"/>
    <property type="project" value="InterPro"/>
</dbReference>
<evidence type="ECO:0000313" key="13">
    <source>
        <dbReference type="Proteomes" id="UP000749293"/>
    </source>
</evidence>
<dbReference type="GO" id="GO:0015031">
    <property type="term" value="P:protein transport"/>
    <property type="evidence" value="ECO:0007669"/>
    <property type="project" value="UniProtKB-KW"/>
</dbReference>
<proteinExistence type="inferred from homology"/>
<sequence>MSVPSGNSGWNHLRQQARNHETQTQTLFHTYSQFANAANVPAKPTAQESDTEAKIESLLEERETTISQLARLLDSDATLGSSAVKQKNLALLRSNLANHRRDLIRLRSNLKDARNRSNLLGSVRDDIKEYRANNPEAAEAEYMADEGRQIDRSHEMTDSIISQAYAIQDNFLVQGETMASINRRINMAANKVPGINAIIGRISARKRRDGIIMGSFIAFCFILFFWLS</sequence>
<evidence type="ECO:0000256" key="4">
    <source>
        <dbReference type="ARBA" id="ARBA00022692"/>
    </source>
</evidence>
<evidence type="ECO:0000256" key="10">
    <source>
        <dbReference type="SAM" id="Coils"/>
    </source>
</evidence>
<comment type="function">
    <text evidence="9">Involved in transport from the ER to the Golgi apparatus as well as in intra-Golgi transport. It belongs to a super-family of proteins called t-SNAREs or soluble NSF (N-ethylmaleimide-sensitive factor) attachment protein receptor.</text>
</comment>
<feature type="transmembrane region" description="Helical" evidence="11">
    <location>
        <begin position="210"/>
        <end position="227"/>
    </location>
</feature>
<dbReference type="PANTHER" id="PTHR21094">
    <property type="entry name" value="GOS-28 SNARE- RELATED"/>
    <property type="match status" value="1"/>
</dbReference>
<dbReference type="EMBL" id="JAANYQ010000006">
    <property type="protein sequence ID" value="KAF4123369.1"/>
    <property type="molecule type" value="Genomic_DNA"/>
</dbReference>
<dbReference type="GO" id="GO:0048219">
    <property type="term" value="P:inter-Golgi cisterna vesicle-mediated transport"/>
    <property type="evidence" value="ECO:0007669"/>
    <property type="project" value="TreeGrafter"/>
</dbReference>
<dbReference type="GO" id="GO:0005797">
    <property type="term" value="C:Golgi medial cisterna"/>
    <property type="evidence" value="ECO:0007669"/>
    <property type="project" value="TreeGrafter"/>
</dbReference>
<dbReference type="GO" id="GO:0005484">
    <property type="term" value="F:SNAP receptor activity"/>
    <property type="evidence" value="ECO:0007669"/>
    <property type="project" value="TreeGrafter"/>
</dbReference>
<keyword evidence="13" id="KW-1185">Reference proteome</keyword>
<evidence type="ECO:0000256" key="3">
    <source>
        <dbReference type="ARBA" id="ARBA00022448"/>
    </source>
</evidence>
<name>A0A9P4YX28_9HYPO</name>
<reference evidence="12" key="1">
    <citation type="submission" date="2020-03" db="EMBL/GenBank/DDBJ databases">
        <title>Site-based positive gene gene selection in Geosmithia morbida across the United States reveals a broad range of putative effectors and factors for local host and environmental adapation.</title>
        <authorList>
            <person name="Onufrak A."/>
            <person name="Murdoch R.W."/>
            <person name="Gazis R."/>
            <person name="Huff M."/>
            <person name="Staton M."/>
            <person name="Klingeman W."/>
            <person name="Hadziabdic D."/>
        </authorList>
    </citation>
    <scope>NUCLEOTIDE SEQUENCE</scope>
    <source>
        <strain evidence="12">1262</strain>
    </source>
</reference>
<gene>
    <name evidence="12" type="ORF">GMORB2_6070</name>
</gene>
<dbReference type="Pfam" id="PF12352">
    <property type="entry name" value="V-SNARE_C"/>
    <property type="match status" value="1"/>
</dbReference>
<dbReference type="Proteomes" id="UP000749293">
    <property type="component" value="Unassembled WGS sequence"/>
</dbReference>
<keyword evidence="6 11" id="KW-1133">Transmembrane helix</keyword>
<keyword evidence="10" id="KW-0175">Coiled coil</keyword>
<evidence type="ECO:0000313" key="12">
    <source>
        <dbReference type="EMBL" id="KAF4123369.1"/>
    </source>
</evidence>
<dbReference type="PIRSF" id="PIRSF027109">
    <property type="entry name" value="Golgi_SNARE"/>
    <property type="match status" value="1"/>
</dbReference>
<comment type="similarity">
    <text evidence="2 9">Belongs to the GOSR1 family.</text>
</comment>
<feature type="coiled-coil region" evidence="10">
    <location>
        <begin position="89"/>
        <end position="116"/>
    </location>
</feature>
<dbReference type="GO" id="GO:0006906">
    <property type="term" value="P:vesicle fusion"/>
    <property type="evidence" value="ECO:0007669"/>
    <property type="project" value="TreeGrafter"/>
</dbReference>
<evidence type="ECO:0000256" key="9">
    <source>
        <dbReference type="PIRNR" id="PIRNR027109"/>
    </source>
</evidence>
<evidence type="ECO:0000256" key="11">
    <source>
        <dbReference type="SAM" id="Phobius"/>
    </source>
</evidence>
<keyword evidence="9" id="KW-0931">ER-Golgi transport</keyword>
<comment type="caution">
    <text evidence="12">The sequence shown here is derived from an EMBL/GenBank/DDBJ whole genome shotgun (WGS) entry which is preliminary data.</text>
</comment>
<dbReference type="GO" id="GO:0031201">
    <property type="term" value="C:SNARE complex"/>
    <property type="evidence" value="ECO:0007669"/>
    <property type="project" value="TreeGrafter"/>
</dbReference>
<evidence type="ECO:0000256" key="8">
    <source>
        <dbReference type="ARBA" id="ARBA00023136"/>
    </source>
</evidence>
<evidence type="ECO:0000256" key="7">
    <source>
        <dbReference type="ARBA" id="ARBA00023034"/>
    </source>
</evidence>
<evidence type="ECO:0000256" key="1">
    <source>
        <dbReference type="ARBA" id="ARBA00004409"/>
    </source>
</evidence>
<evidence type="ECO:0000256" key="6">
    <source>
        <dbReference type="ARBA" id="ARBA00022989"/>
    </source>
</evidence>
<dbReference type="PANTHER" id="PTHR21094:SF2">
    <property type="entry name" value="GOLGI SNAP RECEPTOR COMPLEX MEMBER 1"/>
    <property type="match status" value="1"/>
</dbReference>
<keyword evidence="5 9" id="KW-0653">Protein transport</keyword>